<organism evidence="2 3">
    <name type="scientific">Orchesella dallaii</name>
    <dbReference type="NCBI Taxonomy" id="48710"/>
    <lineage>
        <taxon>Eukaryota</taxon>
        <taxon>Metazoa</taxon>
        <taxon>Ecdysozoa</taxon>
        <taxon>Arthropoda</taxon>
        <taxon>Hexapoda</taxon>
        <taxon>Collembola</taxon>
        <taxon>Entomobryomorpha</taxon>
        <taxon>Entomobryoidea</taxon>
        <taxon>Orchesellidae</taxon>
        <taxon>Orchesellinae</taxon>
        <taxon>Orchesella</taxon>
    </lineage>
</organism>
<reference evidence="2 3" key="1">
    <citation type="submission" date="2024-08" db="EMBL/GenBank/DDBJ databases">
        <authorList>
            <person name="Cucini C."/>
            <person name="Frati F."/>
        </authorList>
    </citation>
    <scope>NUCLEOTIDE SEQUENCE [LARGE SCALE GENOMIC DNA]</scope>
</reference>
<evidence type="ECO:0000313" key="3">
    <source>
        <dbReference type="Proteomes" id="UP001642540"/>
    </source>
</evidence>
<feature type="compositionally biased region" description="Polar residues" evidence="1">
    <location>
        <begin position="155"/>
        <end position="182"/>
    </location>
</feature>
<feature type="region of interest" description="Disordered" evidence="1">
    <location>
        <begin position="121"/>
        <end position="238"/>
    </location>
</feature>
<protein>
    <submittedName>
        <fullName evidence="2">Uncharacterized protein</fullName>
    </submittedName>
</protein>
<name>A0ABP1RMX2_9HEXA</name>
<dbReference type="Proteomes" id="UP001642540">
    <property type="component" value="Unassembled WGS sequence"/>
</dbReference>
<feature type="compositionally biased region" description="Basic and acidic residues" evidence="1">
    <location>
        <begin position="185"/>
        <end position="199"/>
    </location>
</feature>
<proteinExistence type="predicted"/>
<keyword evidence="3" id="KW-1185">Reference proteome</keyword>
<evidence type="ECO:0000256" key="1">
    <source>
        <dbReference type="SAM" id="MobiDB-lite"/>
    </source>
</evidence>
<evidence type="ECO:0000313" key="2">
    <source>
        <dbReference type="EMBL" id="CAL8131190.1"/>
    </source>
</evidence>
<sequence length="238" mass="27215">MENVQDFDSTISNPFHIRLPLLTDEEREFKDKVLLLNYVAYVWKENKKHAISVSNQTSAIHDSKEKSDEQLDTIIRYEATVTRLNGEIKALRKEVKKIKDETEVHKKEIDEVKKLLEQYEGEQKRTENVDEQVGSENSHDQPKPQEQMNTHEGEDGQNTSSSPISTENTSASVGQPPEQIQNVELRVEVEAEAKVHNPDPGELPVRASRRARAPRASEIPPMRTSTRPKAAIPKRYQK</sequence>
<dbReference type="EMBL" id="CAXLJM020000086">
    <property type="protein sequence ID" value="CAL8131190.1"/>
    <property type="molecule type" value="Genomic_DNA"/>
</dbReference>
<comment type="caution">
    <text evidence="2">The sequence shown here is derived from an EMBL/GenBank/DDBJ whole genome shotgun (WGS) entry which is preliminary data.</text>
</comment>
<feature type="compositionally biased region" description="Basic and acidic residues" evidence="1">
    <location>
        <begin position="137"/>
        <end position="154"/>
    </location>
</feature>
<accession>A0ABP1RMX2</accession>
<gene>
    <name evidence="2" type="ORF">ODALV1_LOCUS24066</name>
</gene>